<keyword evidence="2" id="KW-1185">Reference proteome</keyword>
<accession>A0A2K1Q4Y3</accession>
<dbReference type="Pfam" id="PF14559">
    <property type="entry name" value="TPR_19"/>
    <property type="match status" value="1"/>
</dbReference>
<dbReference type="Proteomes" id="UP000236345">
    <property type="component" value="Unassembled WGS sequence"/>
</dbReference>
<dbReference type="AlphaFoldDB" id="A0A2K1Q4Y3"/>
<dbReference type="PIRSF" id="PIRSF029288">
    <property type="entry name" value="SciE_ImpE"/>
    <property type="match status" value="1"/>
</dbReference>
<dbReference type="Pfam" id="PF07024">
    <property type="entry name" value="ImpE"/>
    <property type="match status" value="1"/>
</dbReference>
<dbReference type="Gene3D" id="1.25.40.10">
    <property type="entry name" value="Tetratricopeptide repeat domain"/>
    <property type="match status" value="1"/>
</dbReference>
<name>A0A2K1Q4Y3_9GAMM</name>
<dbReference type="InterPro" id="IPR009211">
    <property type="entry name" value="TagJ"/>
</dbReference>
<dbReference type="OrthoDB" id="5416084at2"/>
<protein>
    <submittedName>
        <fullName evidence="1">Protein of avirulence locus ImpE</fullName>
    </submittedName>
</protein>
<comment type="caution">
    <text evidence="1">The sequence shown here is derived from an EMBL/GenBank/DDBJ whole genome shotgun (WGS) entry which is preliminary data.</text>
</comment>
<organism evidence="1 2">
    <name type="scientific">Mixta theicola</name>
    <dbReference type="NCBI Taxonomy" id="1458355"/>
    <lineage>
        <taxon>Bacteria</taxon>
        <taxon>Pseudomonadati</taxon>
        <taxon>Pseudomonadota</taxon>
        <taxon>Gammaproteobacteria</taxon>
        <taxon>Enterobacterales</taxon>
        <taxon>Erwiniaceae</taxon>
        <taxon>Mixta</taxon>
    </lineage>
</organism>
<sequence length="276" mass="30238">MHSLQQLLAGGSLDDALARVEAQIKAAPANADLRAAFVQLLCLAGNWTRAQTQLKSWAALKPQAQPTVTLLEQASRGELQRAAVFAGQDKPRLPGEAWRWAGQLFAALQADIQGERARADDLRSAALEAAALNPGSVLLQGSEQAQPFAWLIDGDGRLGPVCELLVNGNYFWVPFSAIAEMRFQAPVSVTDLVWRHTLVRLVDGSEQVCQVPVRYPFAAQAQDELRLARLTEWQPLDEAQQHYIGQGQKVWLNDSAEFSLLSLETLTFVASDLADE</sequence>
<evidence type="ECO:0000313" key="2">
    <source>
        <dbReference type="Proteomes" id="UP000236345"/>
    </source>
</evidence>
<dbReference type="SUPFAM" id="SSF144059">
    <property type="entry name" value="ImpE-like"/>
    <property type="match status" value="1"/>
</dbReference>
<proteinExistence type="predicted"/>
<gene>
    <name evidence="1" type="ORF">COO59_19145</name>
</gene>
<evidence type="ECO:0000313" key="1">
    <source>
        <dbReference type="EMBL" id="PNS10105.1"/>
    </source>
</evidence>
<dbReference type="EMBL" id="NWUO01000022">
    <property type="protein sequence ID" value="PNS10105.1"/>
    <property type="molecule type" value="Genomic_DNA"/>
</dbReference>
<dbReference type="InterPro" id="IPR011990">
    <property type="entry name" value="TPR-like_helical_dom_sf"/>
</dbReference>
<reference evidence="2" key="1">
    <citation type="submission" date="2017-09" db="EMBL/GenBank/DDBJ databases">
        <authorList>
            <person name="Palmer M."/>
            <person name="Steenkamp E.T."/>
            <person name="Coetzee M.P."/>
            <person name="Avontuur J.R."/>
            <person name="Van Zyl E."/>
            <person name="Chan W.-Y."/>
            <person name="Blom J."/>
            <person name="Venter S.N."/>
        </authorList>
    </citation>
    <scope>NUCLEOTIDE SEQUENCE [LARGE SCALE GENOMIC DNA]</scope>
    <source>
        <strain evidence="2">QC88-366</strain>
    </source>
</reference>
<dbReference type="RefSeq" id="WP_103061292.1">
    <property type="nucleotide sequence ID" value="NZ_BSOF01000009.1"/>
</dbReference>